<accession>A0A3E4E8I4</accession>
<evidence type="ECO:0000256" key="1">
    <source>
        <dbReference type="SAM" id="Phobius"/>
    </source>
</evidence>
<feature type="transmembrane region" description="Helical" evidence="1">
    <location>
        <begin position="228"/>
        <end position="247"/>
    </location>
</feature>
<keyword evidence="1" id="KW-1133">Transmembrane helix</keyword>
<keyword evidence="1" id="KW-0472">Membrane</keyword>
<dbReference type="EMBL" id="QROF01000002">
    <property type="protein sequence ID" value="RHL07034.1"/>
    <property type="molecule type" value="Genomic_DNA"/>
</dbReference>
<feature type="transmembrane region" description="Helical" evidence="1">
    <location>
        <begin position="42"/>
        <end position="58"/>
    </location>
</feature>
<reference evidence="4 5" key="1">
    <citation type="submission" date="2018-08" db="EMBL/GenBank/DDBJ databases">
        <title>A genome reference for cultivated species of the human gut microbiota.</title>
        <authorList>
            <person name="Zou Y."/>
            <person name="Xue W."/>
            <person name="Luo G."/>
        </authorList>
    </citation>
    <scope>NUCLEOTIDE SEQUENCE [LARGE SCALE GENOMIC DNA]</scope>
    <source>
        <strain evidence="3 5">AF39-14AC</strain>
        <strain evidence="2 4">TM10-3</strain>
    </source>
</reference>
<feature type="transmembrane region" description="Helical" evidence="1">
    <location>
        <begin position="12"/>
        <end position="30"/>
    </location>
</feature>
<feature type="transmembrane region" description="Helical" evidence="1">
    <location>
        <begin position="253"/>
        <end position="270"/>
    </location>
</feature>
<dbReference type="Proteomes" id="UP000260642">
    <property type="component" value="Unassembled WGS sequence"/>
</dbReference>
<dbReference type="Proteomes" id="UP000286181">
    <property type="component" value="Unassembled WGS sequence"/>
</dbReference>
<gene>
    <name evidence="3" type="ORF">DW038_03660</name>
    <name evidence="2" type="ORF">DXD95_10095</name>
</gene>
<evidence type="ECO:0000313" key="5">
    <source>
        <dbReference type="Proteomes" id="UP000286181"/>
    </source>
</evidence>
<dbReference type="EMBL" id="QSOB01000014">
    <property type="protein sequence ID" value="RGI67054.1"/>
    <property type="molecule type" value="Genomic_DNA"/>
</dbReference>
<organism evidence="2 4">
    <name type="scientific">Agathobacter rectalis</name>
    <dbReference type="NCBI Taxonomy" id="39491"/>
    <lineage>
        <taxon>Bacteria</taxon>
        <taxon>Bacillati</taxon>
        <taxon>Bacillota</taxon>
        <taxon>Clostridia</taxon>
        <taxon>Lachnospirales</taxon>
        <taxon>Lachnospiraceae</taxon>
        <taxon>Agathobacter</taxon>
    </lineage>
</organism>
<feature type="transmembrane region" description="Helical" evidence="1">
    <location>
        <begin position="97"/>
        <end position="114"/>
    </location>
</feature>
<dbReference type="RefSeq" id="WP_117482690.1">
    <property type="nucleotide sequence ID" value="NZ_JAQDCR010000001.1"/>
</dbReference>
<sequence>MNREKCINRNITIASAIISGVNILTFYNAFYKCFKFKYVDDFISLLCLLFSLMILINVKQHIRTIEFCMWYSILFIILLCRINILNGFFEIDFLKNIASIIIIIINLIVWIYFLHKVNIENNQIDINNRKSVIESETDIRNYIYNRITMFFNRDKSIKCDDNIKRYLWITLSASWTILLFGGKFIIDIINIFTDEYKFGINFVMVYVILNLIFLFFNFARLKVIKSNFVYEIVCDVSFVIGINIFVFTQRDTARFQVLILSAYLCCLYLLNIRDLLRKI</sequence>
<proteinExistence type="predicted"/>
<dbReference type="AlphaFoldDB" id="A0A3E4E8I4"/>
<feature type="transmembrane region" description="Helical" evidence="1">
    <location>
        <begin position="166"/>
        <end position="186"/>
    </location>
</feature>
<evidence type="ECO:0000313" key="3">
    <source>
        <dbReference type="EMBL" id="RHL07034.1"/>
    </source>
</evidence>
<keyword evidence="1" id="KW-0812">Transmembrane</keyword>
<protein>
    <submittedName>
        <fullName evidence="2">Uncharacterized protein</fullName>
    </submittedName>
</protein>
<feature type="transmembrane region" description="Helical" evidence="1">
    <location>
        <begin position="198"/>
        <end position="216"/>
    </location>
</feature>
<name>A0A3E4E8I4_9FIRM</name>
<comment type="caution">
    <text evidence="2">The sequence shown here is derived from an EMBL/GenBank/DDBJ whole genome shotgun (WGS) entry which is preliminary data.</text>
</comment>
<evidence type="ECO:0000313" key="4">
    <source>
        <dbReference type="Proteomes" id="UP000260642"/>
    </source>
</evidence>
<feature type="transmembrane region" description="Helical" evidence="1">
    <location>
        <begin position="70"/>
        <end position="91"/>
    </location>
</feature>
<evidence type="ECO:0000313" key="2">
    <source>
        <dbReference type="EMBL" id="RGI67054.1"/>
    </source>
</evidence>